<gene>
    <name evidence="2" type="ORF">MSMAW_0556</name>
</gene>
<accession>A0A0E3PWA7</accession>
<dbReference type="PATRIC" id="fig|1434117.4.peg.684"/>
<evidence type="ECO:0000256" key="1">
    <source>
        <dbReference type="SAM" id="MobiDB-lite"/>
    </source>
</evidence>
<evidence type="ECO:0000313" key="2">
    <source>
        <dbReference type="EMBL" id="AKB39547.1"/>
    </source>
</evidence>
<reference evidence="2 3" key="1">
    <citation type="submission" date="2014-07" db="EMBL/GenBank/DDBJ databases">
        <title>Methanogenic archaea and the global carbon cycle.</title>
        <authorList>
            <person name="Henriksen J.R."/>
            <person name="Luke J."/>
            <person name="Reinhart S."/>
            <person name="Benedict M.N."/>
            <person name="Youngblut N.D."/>
            <person name="Metcalf M.E."/>
            <person name="Whitaker R.J."/>
            <person name="Metcalf W.W."/>
        </authorList>
    </citation>
    <scope>NUCLEOTIDE SEQUENCE [LARGE SCALE GENOMIC DNA]</scope>
    <source>
        <strain evidence="2 3">WWM610</strain>
    </source>
</reference>
<dbReference type="EMBL" id="CP009509">
    <property type="protein sequence ID" value="AKB39547.1"/>
    <property type="molecule type" value="Genomic_DNA"/>
</dbReference>
<dbReference type="PROSITE" id="PS51257">
    <property type="entry name" value="PROKAR_LIPOPROTEIN"/>
    <property type="match status" value="1"/>
</dbReference>
<dbReference type="GeneID" id="24850174"/>
<sequence length="262" mass="29040">MNVKKIILVIVIILGLMFALGCSDSGDNSETSVESENIQTGETKAIQEEEPEPAITEETETVTETPVQDDTEESSVISLEEAKGAEEETLEENDKEPEVDMETRMKEIREEEAEEETEREVEESKSTISSDDAIWIDVMLDDLADVRADMDDVSRAASTNDMASLAVYADNMYASTNIAIDHCDRYDVSADLQPVEDEYRLAMVAYNWAAVSCYAGIESFNSGNAAEAEANFNNAGEFINSGTDHTLQATELMNEYNENHRL</sequence>
<dbReference type="AlphaFoldDB" id="A0A0E3PWA7"/>
<name>A0A0E3PWA7_METMZ</name>
<protein>
    <submittedName>
        <fullName evidence="2">Uncharacterized protein</fullName>
    </submittedName>
</protein>
<dbReference type="Proteomes" id="UP000033058">
    <property type="component" value="Chromosome"/>
</dbReference>
<feature type="region of interest" description="Disordered" evidence="1">
    <location>
        <begin position="24"/>
        <end position="103"/>
    </location>
</feature>
<organism evidence="2 3">
    <name type="scientific">Methanosarcina mazei WWM610</name>
    <dbReference type="NCBI Taxonomy" id="1434117"/>
    <lineage>
        <taxon>Archaea</taxon>
        <taxon>Methanobacteriati</taxon>
        <taxon>Methanobacteriota</taxon>
        <taxon>Stenosarchaea group</taxon>
        <taxon>Methanomicrobia</taxon>
        <taxon>Methanosarcinales</taxon>
        <taxon>Methanosarcinaceae</taxon>
        <taxon>Methanosarcina</taxon>
    </lineage>
</organism>
<feature type="compositionally biased region" description="Polar residues" evidence="1">
    <location>
        <begin position="25"/>
        <end position="42"/>
    </location>
</feature>
<dbReference type="HOGENOM" id="CLU_1060121_0_0_2"/>
<feature type="compositionally biased region" description="Acidic residues" evidence="1">
    <location>
        <begin position="48"/>
        <end position="73"/>
    </location>
</feature>
<proteinExistence type="predicted"/>
<dbReference type="RefSeq" id="WP_048038003.1">
    <property type="nucleotide sequence ID" value="NZ_CP009509.1"/>
</dbReference>
<evidence type="ECO:0000313" key="3">
    <source>
        <dbReference type="Proteomes" id="UP000033058"/>
    </source>
</evidence>